<dbReference type="Pfam" id="PF00291">
    <property type="entry name" value="PALP"/>
    <property type="match status" value="1"/>
</dbReference>
<comment type="similarity">
    <text evidence="2">Belongs to the serine/threonine dehydratase family.</text>
</comment>
<comment type="catalytic activity">
    <reaction evidence="6">
        <text>L-serine = pyruvate + NH4(+)</text>
        <dbReference type="Rhea" id="RHEA:19169"/>
        <dbReference type="ChEBI" id="CHEBI:15361"/>
        <dbReference type="ChEBI" id="CHEBI:28938"/>
        <dbReference type="ChEBI" id="CHEBI:33384"/>
        <dbReference type="EC" id="4.3.1.17"/>
    </reaction>
</comment>
<reference evidence="8" key="1">
    <citation type="submission" date="2021-10" db="EMBL/GenBank/DDBJ databases">
        <title>The complete genome sequence of Leeia sp. TBRC 13508.</title>
        <authorList>
            <person name="Charoenyingcharoen P."/>
            <person name="Yukphan P."/>
        </authorList>
    </citation>
    <scope>NUCLEOTIDE SEQUENCE</scope>
    <source>
        <strain evidence="8">TBRC 13508</strain>
    </source>
</reference>
<name>A0ABS8D712_9NEIS</name>
<dbReference type="SUPFAM" id="SSF53686">
    <property type="entry name" value="Tryptophan synthase beta subunit-like PLP-dependent enzymes"/>
    <property type="match status" value="1"/>
</dbReference>
<dbReference type="PANTHER" id="PTHR48078">
    <property type="entry name" value="THREONINE DEHYDRATASE, MITOCHONDRIAL-RELATED"/>
    <property type="match status" value="1"/>
</dbReference>
<keyword evidence="5" id="KW-0456">Lyase</keyword>
<dbReference type="InterPro" id="IPR050147">
    <property type="entry name" value="Ser/Thr_Dehydratase"/>
</dbReference>
<feature type="domain" description="Tryptophan synthase beta chain-like PALP" evidence="7">
    <location>
        <begin position="4"/>
        <end position="289"/>
    </location>
</feature>
<keyword evidence="9" id="KW-1185">Reference proteome</keyword>
<protein>
    <recommendedName>
        <fullName evidence="3">L-serine ammonia-lyase</fullName>
        <ecNumber evidence="3">4.3.1.17</ecNumber>
    </recommendedName>
</protein>
<accession>A0ABS8D712</accession>
<organism evidence="8 9">
    <name type="scientific">Leeia speluncae</name>
    <dbReference type="NCBI Taxonomy" id="2884804"/>
    <lineage>
        <taxon>Bacteria</taxon>
        <taxon>Pseudomonadati</taxon>
        <taxon>Pseudomonadota</taxon>
        <taxon>Betaproteobacteria</taxon>
        <taxon>Neisseriales</taxon>
        <taxon>Leeiaceae</taxon>
        <taxon>Leeia</taxon>
    </lineage>
</organism>
<evidence type="ECO:0000313" key="8">
    <source>
        <dbReference type="EMBL" id="MCB6183932.1"/>
    </source>
</evidence>
<evidence type="ECO:0000256" key="1">
    <source>
        <dbReference type="ARBA" id="ARBA00001933"/>
    </source>
</evidence>
<evidence type="ECO:0000256" key="5">
    <source>
        <dbReference type="ARBA" id="ARBA00023239"/>
    </source>
</evidence>
<gene>
    <name evidence="8" type="ORF">LIN78_10290</name>
</gene>
<dbReference type="InterPro" id="IPR001926">
    <property type="entry name" value="TrpB-like_PALP"/>
</dbReference>
<proteinExistence type="inferred from homology"/>
<dbReference type="Gene3D" id="3.40.50.1100">
    <property type="match status" value="2"/>
</dbReference>
<dbReference type="InterPro" id="IPR036052">
    <property type="entry name" value="TrpB-like_PALP_sf"/>
</dbReference>
<evidence type="ECO:0000256" key="4">
    <source>
        <dbReference type="ARBA" id="ARBA00022898"/>
    </source>
</evidence>
<evidence type="ECO:0000259" key="7">
    <source>
        <dbReference type="Pfam" id="PF00291"/>
    </source>
</evidence>
<dbReference type="RefSeq" id="WP_227180714.1">
    <property type="nucleotide sequence ID" value="NZ_JAJBZT010000005.1"/>
</dbReference>
<dbReference type="Proteomes" id="UP001165395">
    <property type="component" value="Unassembled WGS sequence"/>
</dbReference>
<evidence type="ECO:0000256" key="6">
    <source>
        <dbReference type="ARBA" id="ARBA00049406"/>
    </source>
</evidence>
<evidence type="ECO:0000256" key="3">
    <source>
        <dbReference type="ARBA" id="ARBA00012093"/>
    </source>
</evidence>
<comment type="cofactor">
    <cofactor evidence="1">
        <name>pyridoxal 5'-phosphate</name>
        <dbReference type="ChEBI" id="CHEBI:597326"/>
    </cofactor>
</comment>
<evidence type="ECO:0000313" key="9">
    <source>
        <dbReference type="Proteomes" id="UP001165395"/>
    </source>
</evidence>
<sequence length="306" mass="32672">MPLHIETPLLRSAPLSRANNREVWLKLENLQPPGSFKIRGIGHACTVWKNKGATKFVSSSGGNAGLAVAYAGKEMGVPVTVVVPETTTKRAIHFLKQEGAEVIVHGKSWYEANALAETLIEEGVAFIHPFDDPLLWEGHASMIDEVAKSGLTPDAVVLAVGGGGLLAGVAEGMQRNDWANVPIIAVETVGAGSLNAAISAGSPVEINITQTVATSLCARKVAHAAFEWTQQRPVISRLVSDQAALSACDQFLFDHRMLVEPACGAALAIAYESSPVLEHYQRVLVIVCGGVTADIEQIRQWKREAK</sequence>
<keyword evidence="4" id="KW-0663">Pyridoxal phosphate</keyword>
<comment type="caution">
    <text evidence="8">The sequence shown here is derived from an EMBL/GenBank/DDBJ whole genome shotgun (WGS) entry which is preliminary data.</text>
</comment>
<dbReference type="EMBL" id="JAJBZT010000005">
    <property type="protein sequence ID" value="MCB6183932.1"/>
    <property type="molecule type" value="Genomic_DNA"/>
</dbReference>
<evidence type="ECO:0000256" key="2">
    <source>
        <dbReference type="ARBA" id="ARBA00010869"/>
    </source>
</evidence>
<dbReference type="EC" id="4.3.1.17" evidence="3"/>
<dbReference type="PANTHER" id="PTHR48078:SF2">
    <property type="entry name" value="CATABOLIC L-SERINE_THREONINE DEHYDRATASE"/>
    <property type="match status" value="1"/>
</dbReference>